<feature type="compositionally biased region" description="Basic and acidic residues" evidence="1">
    <location>
        <begin position="171"/>
        <end position="186"/>
    </location>
</feature>
<feature type="region of interest" description="Disordered" evidence="1">
    <location>
        <begin position="472"/>
        <end position="497"/>
    </location>
</feature>
<keyword evidence="3" id="KW-1185">Reference proteome</keyword>
<evidence type="ECO:0000256" key="1">
    <source>
        <dbReference type="SAM" id="MobiDB-lite"/>
    </source>
</evidence>
<reference evidence="2 3" key="1">
    <citation type="submission" date="2016-03" db="EMBL/GenBank/DDBJ databases">
        <title>Whole genome sequencing of Grifola frondosa 9006-11.</title>
        <authorList>
            <person name="Min B."/>
            <person name="Park H."/>
            <person name="Kim J.-G."/>
            <person name="Cho H."/>
            <person name="Oh Y.-L."/>
            <person name="Kong W.-S."/>
            <person name="Choi I.-G."/>
        </authorList>
    </citation>
    <scope>NUCLEOTIDE SEQUENCE [LARGE SCALE GENOMIC DNA]</scope>
    <source>
        <strain evidence="2 3">9006-11</strain>
    </source>
</reference>
<feature type="compositionally biased region" description="Low complexity" evidence="1">
    <location>
        <begin position="472"/>
        <end position="494"/>
    </location>
</feature>
<dbReference type="GO" id="GO:0005847">
    <property type="term" value="C:mRNA cleavage and polyadenylation specificity factor complex"/>
    <property type="evidence" value="ECO:0007669"/>
    <property type="project" value="TreeGrafter"/>
</dbReference>
<dbReference type="InterPro" id="IPR051187">
    <property type="entry name" value="Pre-mRNA_3'-end_processing_reg"/>
</dbReference>
<accession>A0A1C7MNV8</accession>
<name>A0A1C7MNV8_GRIFR</name>
<organism evidence="2 3">
    <name type="scientific">Grifola frondosa</name>
    <name type="common">Maitake</name>
    <name type="synonym">Polyporus frondosus</name>
    <dbReference type="NCBI Taxonomy" id="5627"/>
    <lineage>
        <taxon>Eukaryota</taxon>
        <taxon>Fungi</taxon>
        <taxon>Dikarya</taxon>
        <taxon>Basidiomycota</taxon>
        <taxon>Agaricomycotina</taxon>
        <taxon>Agaricomycetes</taxon>
        <taxon>Polyporales</taxon>
        <taxon>Grifolaceae</taxon>
        <taxon>Grifola</taxon>
    </lineage>
</organism>
<dbReference type="PANTHER" id="PTHR13484:SF0">
    <property type="entry name" value="PRE-MRNA 3'-END-PROCESSING FACTOR FIP1"/>
    <property type="match status" value="1"/>
</dbReference>
<feature type="region of interest" description="Disordered" evidence="1">
    <location>
        <begin position="1"/>
        <end position="186"/>
    </location>
</feature>
<feature type="compositionally biased region" description="Low complexity" evidence="1">
    <location>
        <begin position="26"/>
        <end position="39"/>
    </location>
</feature>
<dbReference type="AlphaFoldDB" id="A0A1C7MNV8"/>
<dbReference type="PANTHER" id="PTHR13484">
    <property type="entry name" value="FIP1-LIKE 1 PROTEIN"/>
    <property type="match status" value="1"/>
</dbReference>
<dbReference type="OMA" id="GVAWEGI"/>
<evidence type="ECO:0000313" key="3">
    <source>
        <dbReference type="Proteomes" id="UP000092993"/>
    </source>
</evidence>
<proteinExistence type="predicted"/>
<protein>
    <submittedName>
        <fullName evidence="2">Uncharacterized protein</fullName>
    </submittedName>
</protein>
<dbReference type="Proteomes" id="UP000092993">
    <property type="component" value="Unassembled WGS sequence"/>
</dbReference>
<sequence length="762" mass="84253">MERRGRSRDVSPIAIARRAQQRHAHSPSPISAIPQSSQRRPPPPHDLSVSAPSYCRPPSPVNATALRHATMLYPAQPIASSSRLPSPPTASSSRSSTSPNQTSLEPLTPPEYAYDESASLDYYLSPPPRPAPAGPDASRGIEVTGDDDPRIAAVTDDDFNSSFIPPGGLPLREEDELRVREHERRAREARRRREREERLRACERVWEGSARCLREEKARATRRREEEARERRRLELEAREREKEKERERERERARDQELSWYPRQLRIASGNQRQLLCYDSLRDARYPQSNAPTVQGDGNDTFLYCLMPSPPSRPSSLSSRCDISPPDQHTLTLPRARHELAMQSRSSARSVPFVDVVASMHGSLFPVGDSGTPSYARRNAKQVELFESLFEAGDWEEDNHVEVKGNGGEHRLKDAGTHQENSKSTCVACSLRSSSSSSSIAATSSSASTITRSGSWFSFSSRSSRLSVSTLLTTPSTSPQSSSIKSPPQSSAPLPTSTVIPVRHSCRYPHFTSTPTTEHPLVVPIPSSKRAPPLAVARGRQPTRQSAPDGAHIASGLVRRVSESVSTLVGFAAQLQRAYVKATMFSVGADMYSRSRSDSRSRSRSPSRSPLRTRTRGCRSGAKFTPYPEGYRADAADVRVFMSLLDDLCEAPLHILRPLVSLSSAESQTLHPRVFPAPPPLPRSPFRPPLPPTVLLSRLRPVGNPVLLRLQALQNICAGRAVPWEGRPREGRMCAGKEKMLGVAWEGIGRSGLGWEVRFVC</sequence>
<feature type="region of interest" description="Disordered" evidence="1">
    <location>
        <begin position="592"/>
        <end position="625"/>
    </location>
</feature>
<gene>
    <name evidence="2" type="ORF">A0H81_01259</name>
</gene>
<feature type="compositionally biased region" description="Low complexity" evidence="1">
    <location>
        <begin position="79"/>
        <end position="99"/>
    </location>
</feature>
<feature type="region of interest" description="Disordered" evidence="1">
    <location>
        <begin position="513"/>
        <end position="551"/>
    </location>
</feature>
<dbReference type="OrthoDB" id="3270558at2759"/>
<comment type="caution">
    <text evidence="2">The sequence shown here is derived from an EMBL/GenBank/DDBJ whole genome shotgun (WGS) entry which is preliminary data.</text>
</comment>
<evidence type="ECO:0000313" key="2">
    <source>
        <dbReference type="EMBL" id="OBZ78581.1"/>
    </source>
</evidence>
<dbReference type="EMBL" id="LUGG01000001">
    <property type="protein sequence ID" value="OBZ78581.1"/>
    <property type="molecule type" value="Genomic_DNA"/>
</dbReference>